<name>A0A6J5KL62_9CAUD</name>
<organism evidence="1">
    <name type="scientific">uncultured Caudovirales phage</name>
    <dbReference type="NCBI Taxonomy" id="2100421"/>
    <lineage>
        <taxon>Viruses</taxon>
        <taxon>Duplodnaviria</taxon>
        <taxon>Heunggongvirae</taxon>
        <taxon>Uroviricota</taxon>
        <taxon>Caudoviricetes</taxon>
        <taxon>Peduoviridae</taxon>
        <taxon>Maltschvirus</taxon>
        <taxon>Maltschvirus maltsch</taxon>
    </lineage>
</organism>
<gene>
    <name evidence="2" type="ORF">UFOVP154_21</name>
    <name evidence="1" type="ORF">UFOVP8_6</name>
</gene>
<protein>
    <submittedName>
        <fullName evidence="1">Uncharacterized protein</fullName>
    </submittedName>
</protein>
<sequence length="72" mass="8199">MNADTQTWGAEAKHFDFGILSSRNQLVLKVINPVVDALLNEARVDHVKDSGDRYQLKIYLVRERDVEDGQAE</sequence>
<evidence type="ECO:0000313" key="2">
    <source>
        <dbReference type="EMBL" id="CAB5170379.1"/>
    </source>
</evidence>
<dbReference type="EMBL" id="LR796144">
    <property type="protein sequence ID" value="CAB4121080.1"/>
    <property type="molecule type" value="Genomic_DNA"/>
</dbReference>
<dbReference type="EMBL" id="LR798202">
    <property type="protein sequence ID" value="CAB5170379.1"/>
    <property type="molecule type" value="Genomic_DNA"/>
</dbReference>
<proteinExistence type="predicted"/>
<reference evidence="1" key="1">
    <citation type="submission" date="2020-04" db="EMBL/GenBank/DDBJ databases">
        <authorList>
            <person name="Chiriac C."/>
            <person name="Salcher M."/>
            <person name="Ghai R."/>
            <person name="Kavagutti S V."/>
        </authorList>
    </citation>
    <scope>NUCLEOTIDE SEQUENCE</scope>
</reference>
<evidence type="ECO:0000313" key="1">
    <source>
        <dbReference type="EMBL" id="CAB4121080.1"/>
    </source>
</evidence>
<accession>A0A6J5KL62</accession>